<evidence type="ECO:0000259" key="2">
    <source>
        <dbReference type="PROSITE" id="PS51782"/>
    </source>
</evidence>
<accession>A0AAW0CPD9</accession>
<keyword evidence="1" id="KW-0147">Chitin-binding</keyword>
<dbReference type="SUPFAM" id="SSF51445">
    <property type="entry name" value="(Trans)glycosidases"/>
    <property type="match status" value="1"/>
</dbReference>
<evidence type="ECO:0000256" key="1">
    <source>
        <dbReference type="ARBA" id="ARBA00022669"/>
    </source>
</evidence>
<dbReference type="InterPro" id="IPR001223">
    <property type="entry name" value="Glyco_hydro18_cat"/>
</dbReference>
<gene>
    <name evidence="4" type="ORF">VNI00_009016</name>
</gene>
<name>A0AAW0CPD9_9AGAR</name>
<organism evidence="4 5">
    <name type="scientific">Paramarasmius palmivorus</name>
    <dbReference type="NCBI Taxonomy" id="297713"/>
    <lineage>
        <taxon>Eukaryota</taxon>
        <taxon>Fungi</taxon>
        <taxon>Dikarya</taxon>
        <taxon>Basidiomycota</taxon>
        <taxon>Agaricomycotina</taxon>
        <taxon>Agaricomycetes</taxon>
        <taxon>Agaricomycetidae</taxon>
        <taxon>Agaricales</taxon>
        <taxon>Marasmiineae</taxon>
        <taxon>Marasmiaceae</taxon>
        <taxon>Paramarasmius</taxon>
    </lineage>
</organism>
<dbReference type="PROSITE" id="PS51910">
    <property type="entry name" value="GH18_2"/>
    <property type="match status" value="1"/>
</dbReference>
<keyword evidence="5" id="KW-1185">Reference proteome</keyword>
<evidence type="ECO:0000313" key="4">
    <source>
        <dbReference type="EMBL" id="KAK7041727.1"/>
    </source>
</evidence>
<protein>
    <recommendedName>
        <fullName evidence="6">Chitinase</fullName>
    </recommendedName>
</protein>
<dbReference type="Gene3D" id="3.20.20.80">
    <property type="entry name" value="Glycosidases"/>
    <property type="match status" value="1"/>
</dbReference>
<dbReference type="AlphaFoldDB" id="A0AAW0CPD9"/>
<evidence type="ECO:0000313" key="5">
    <source>
        <dbReference type="Proteomes" id="UP001383192"/>
    </source>
</evidence>
<reference evidence="4 5" key="1">
    <citation type="submission" date="2024-01" db="EMBL/GenBank/DDBJ databases">
        <title>A draft genome for a cacao thread blight-causing isolate of Paramarasmius palmivorus.</title>
        <authorList>
            <person name="Baruah I.K."/>
            <person name="Bukari Y."/>
            <person name="Amoako-Attah I."/>
            <person name="Meinhardt L.W."/>
            <person name="Bailey B.A."/>
            <person name="Cohen S.P."/>
        </authorList>
    </citation>
    <scope>NUCLEOTIDE SEQUENCE [LARGE SCALE GENOMIC DNA]</scope>
    <source>
        <strain evidence="4 5">GH-12</strain>
    </source>
</reference>
<dbReference type="PANTHER" id="PTHR47700">
    <property type="entry name" value="V CHITINASE, PUTATIVE (AFU_ORTHOLOGUE AFUA_6G13720)-RELATED"/>
    <property type="match status" value="1"/>
</dbReference>
<evidence type="ECO:0008006" key="6">
    <source>
        <dbReference type="Google" id="ProtNLM"/>
    </source>
</evidence>
<dbReference type="SUPFAM" id="SSF54106">
    <property type="entry name" value="LysM domain"/>
    <property type="match status" value="1"/>
</dbReference>
<comment type="caution">
    <text evidence="4">The sequence shown here is derived from an EMBL/GenBank/DDBJ whole genome shotgun (WGS) entry which is preliminary data.</text>
</comment>
<dbReference type="InterPro" id="IPR011583">
    <property type="entry name" value="Chitinase_II/V-like_cat"/>
</dbReference>
<sequence>MCLPQIARQQHFDIYTRAGITAAQFSSYNPGLDCSKLQIGQKVCVSPGSLPSNAPGPSPNGTCFEYFVQPNDNCFGIATKFTITVDQIEEWNKNTWKWKGCSGLQVGLAMCVSPGDSPPIPIIPGLHAFGFCGLTDEFCTTTGPNPCISNCGQPTLPSCSPGGTLGRYIAYYAGWGNRRTCGTNVAPADVNWEGFTDVKFAFATISQGMEIQLADQDVPLLKELVSQKEKYSSMKVTIALGGWDFSEMEPTRDLFSVMIGTSGNRATFISSVKNMMSTYQLDGIDIDFGTEDSNIRLINQPYIFIEYPGAIERGAPATDTPNLTAFFKELRAGIPSAIVSCATPAGYWFLKGFEIDKIVENVDYLNMMSYDYHGQWDTNVTD</sequence>
<dbReference type="Gene3D" id="3.10.350.10">
    <property type="entry name" value="LysM domain"/>
    <property type="match status" value="2"/>
</dbReference>
<feature type="domain" description="LysM" evidence="2">
    <location>
        <begin position="1"/>
        <end position="45"/>
    </location>
</feature>
<dbReference type="InterPro" id="IPR018392">
    <property type="entry name" value="LysM"/>
</dbReference>
<dbReference type="GO" id="GO:0005975">
    <property type="term" value="P:carbohydrate metabolic process"/>
    <property type="evidence" value="ECO:0007669"/>
    <property type="project" value="InterPro"/>
</dbReference>
<dbReference type="SMART" id="SM00636">
    <property type="entry name" value="Glyco_18"/>
    <property type="match status" value="1"/>
</dbReference>
<evidence type="ECO:0000259" key="3">
    <source>
        <dbReference type="PROSITE" id="PS51910"/>
    </source>
</evidence>
<proteinExistence type="predicted"/>
<feature type="domain" description="GH18" evidence="3">
    <location>
        <begin position="166"/>
        <end position="382"/>
    </location>
</feature>
<dbReference type="Pfam" id="PF01476">
    <property type="entry name" value="LysM"/>
    <property type="match status" value="2"/>
</dbReference>
<dbReference type="InterPro" id="IPR017853">
    <property type="entry name" value="GH"/>
</dbReference>
<dbReference type="Pfam" id="PF00704">
    <property type="entry name" value="Glyco_hydro_18"/>
    <property type="match status" value="1"/>
</dbReference>
<dbReference type="InterPro" id="IPR036779">
    <property type="entry name" value="LysM_dom_sf"/>
</dbReference>
<feature type="domain" description="LysM" evidence="2">
    <location>
        <begin position="64"/>
        <end position="112"/>
    </location>
</feature>
<dbReference type="Proteomes" id="UP001383192">
    <property type="component" value="Unassembled WGS sequence"/>
</dbReference>
<dbReference type="EMBL" id="JAYKXP010000032">
    <property type="protein sequence ID" value="KAK7041727.1"/>
    <property type="molecule type" value="Genomic_DNA"/>
</dbReference>
<dbReference type="CDD" id="cd00118">
    <property type="entry name" value="LysM"/>
    <property type="match status" value="1"/>
</dbReference>
<dbReference type="PANTHER" id="PTHR47700:SF2">
    <property type="entry name" value="CHITINASE"/>
    <property type="match status" value="1"/>
</dbReference>
<dbReference type="InterPro" id="IPR053214">
    <property type="entry name" value="LysM12-like"/>
</dbReference>
<dbReference type="GO" id="GO:0008061">
    <property type="term" value="F:chitin binding"/>
    <property type="evidence" value="ECO:0007669"/>
    <property type="project" value="InterPro"/>
</dbReference>
<dbReference type="PROSITE" id="PS51782">
    <property type="entry name" value="LYSM"/>
    <property type="match status" value="2"/>
</dbReference>
<dbReference type="SMART" id="SM00257">
    <property type="entry name" value="LysM"/>
    <property type="match status" value="2"/>
</dbReference>